<dbReference type="Pfam" id="PF18029">
    <property type="entry name" value="Glyoxalase_6"/>
    <property type="match status" value="1"/>
</dbReference>
<evidence type="ECO:0000259" key="1">
    <source>
        <dbReference type="Pfam" id="PF18029"/>
    </source>
</evidence>
<dbReference type="PANTHER" id="PTHR35908">
    <property type="entry name" value="HYPOTHETICAL FUSION PROTEIN"/>
    <property type="match status" value="1"/>
</dbReference>
<dbReference type="InterPro" id="IPR029068">
    <property type="entry name" value="Glyas_Bleomycin-R_OHBP_Dase"/>
</dbReference>
<dbReference type="RefSeq" id="WP_179421155.1">
    <property type="nucleotide sequence ID" value="NZ_JACCAB010000001.1"/>
</dbReference>
<comment type="caution">
    <text evidence="2">The sequence shown here is derived from an EMBL/GenBank/DDBJ whole genome shotgun (WGS) entry which is preliminary data.</text>
</comment>
<name>A0A852WC48_9MICO</name>
<reference evidence="2 3" key="1">
    <citation type="submission" date="2020-07" db="EMBL/GenBank/DDBJ databases">
        <title>Sequencing the genomes of 1000 actinobacteria strains.</title>
        <authorList>
            <person name="Klenk H.-P."/>
        </authorList>
    </citation>
    <scope>NUCLEOTIDE SEQUENCE [LARGE SCALE GENOMIC DNA]</scope>
    <source>
        <strain evidence="2 3">DSM 23987</strain>
    </source>
</reference>
<feature type="domain" description="Glyoxalase-like" evidence="1">
    <location>
        <begin position="5"/>
        <end position="125"/>
    </location>
</feature>
<dbReference type="PANTHER" id="PTHR35908:SF1">
    <property type="entry name" value="CONSERVED PROTEIN"/>
    <property type="match status" value="1"/>
</dbReference>
<dbReference type="Gene3D" id="3.10.180.10">
    <property type="entry name" value="2,3-Dihydroxybiphenyl 1,2-Dioxygenase, domain 1"/>
    <property type="match status" value="1"/>
</dbReference>
<dbReference type="InterPro" id="IPR041581">
    <property type="entry name" value="Glyoxalase_6"/>
</dbReference>
<proteinExistence type="predicted"/>
<sequence>MKLAIVLDCVDAPGLVAFWMAALGYEHAGSVPGFEVLRSPEGSDAAPTFLLQQVDEPRSDKNRTGNNRMHVDVHPPLDLGVPALVHRLESLGGRALGPPVTDLVQTLGIWWQTMADPEGNVFDVVADPGHPPPVV</sequence>
<dbReference type="AlphaFoldDB" id="A0A852WC48"/>
<gene>
    <name evidence="2" type="ORF">BJ986_001200</name>
</gene>
<evidence type="ECO:0000313" key="3">
    <source>
        <dbReference type="Proteomes" id="UP000573599"/>
    </source>
</evidence>
<organism evidence="2 3">
    <name type="scientific">Pedococcus badiiscoriae</name>
    <dbReference type="NCBI Taxonomy" id="642776"/>
    <lineage>
        <taxon>Bacteria</taxon>
        <taxon>Bacillati</taxon>
        <taxon>Actinomycetota</taxon>
        <taxon>Actinomycetes</taxon>
        <taxon>Micrococcales</taxon>
        <taxon>Intrasporangiaceae</taxon>
        <taxon>Pedococcus</taxon>
    </lineage>
</organism>
<dbReference type="Proteomes" id="UP000573599">
    <property type="component" value="Unassembled WGS sequence"/>
</dbReference>
<dbReference type="EMBL" id="JACCAB010000001">
    <property type="protein sequence ID" value="NYG06713.1"/>
    <property type="molecule type" value="Genomic_DNA"/>
</dbReference>
<protein>
    <recommendedName>
        <fullName evidence="1">Glyoxalase-like domain-containing protein</fullName>
    </recommendedName>
</protein>
<evidence type="ECO:0000313" key="2">
    <source>
        <dbReference type="EMBL" id="NYG06713.1"/>
    </source>
</evidence>
<dbReference type="SUPFAM" id="SSF54593">
    <property type="entry name" value="Glyoxalase/Bleomycin resistance protein/Dihydroxybiphenyl dioxygenase"/>
    <property type="match status" value="1"/>
</dbReference>
<accession>A0A852WC48</accession>
<keyword evidence="3" id="KW-1185">Reference proteome</keyword>